<reference evidence="7" key="1">
    <citation type="journal article" date="2019" name="Int. J. Syst. Evol. Microbiol.">
        <title>The Global Catalogue of Microorganisms (GCM) 10K type strain sequencing project: providing services to taxonomists for standard genome sequencing and annotation.</title>
        <authorList>
            <consortium name="The Broad Institute Genomics Platform"/>
            <consortium name="The Broad Institute Genome Sequencing Center for Infectious Disease"/>
            <person name="Wu L."/>
            <person name="Ma J."/>
        </authorList>
    </citation>
    <scope>NUCLEOTIDE SEQUENCE [LARGE SCALE GENOMIC DNA]</scope>
    <source>
        <strain evidence="7">JCM 31486</strain>
    </source>
</reference>
<dbReference type="EMBL" id="JBHTIS010003532">
    <property type="protein sequence ID" value="MFD1051361.1"/>
    <property type="molecule type" value="Genomic_DNA"/>
</dbReference>
<accession>A0ABW3MLC6</accession>
<dbReference type="Proteomes" id="UP001597045">
    <property type="component" value="Unassembled WGS sequence"/>
</dbReference>
<evidence type="ECO:0000313" key="7">
    <source>
        <dbReference type="Proteomes" id="UP001597045"/>
    </source>
</evidence>
<evidence type="ECO:0000259" key="5">
    <source>
        <dbReference type="Pfam" id="PF08281"/>
    </source>
</evidence>
<sequence>MELVGIGEAAARTGVAVSALRYWEDLPIADVARMLGCAEGTVKSQAARGLAALREMVDADGLLEGHR</sequence>
<dbReference type="SUPFAM" id="SSF88659">
    <property type="entry name" value="Sigma3 and sigma4 domains of RNA polymerase sigma factors"/>
    <property type="match status" value="1"/>
</dbReference>
<dbReference type="InterPro" id="IPR036388">
    <property type="entry name" value="WH-like_DNA-bd_sf"/>
</dbReference>
<evidence type="ECO:0000256" key="2">
    <source>
        <dbReference type="ARBA" id="ARBA00023015"/>
    </source>
</evidence>
<keyword evidence="3" id="KW-0731">Sigma factor</keyword>
<evidence type="ECO:0000256" key="3">
    <source>
        <dbReference type="ARBA" id="ARBA00023082"/>
    </source>
</evidence>
<comment type="similarity">
    <text evidence="1">Belongs to the sigma-70 factor family. ECF subfamily.</text>
</comment>
<gene>
    <name evidence="6" type="ORF">ACFQ1S_40380</name>
</gene>
<comment type="caution">
    <text evidence="6">The sequence shown here is derived from an EMBL/GenBank/DDBJ whole genome shotgun (WGS) entry which is preliminary data.</text>
</comment>
<evidence type="ECO:0000313" key="6">
    <source>
        <dbReference type="EMBL" id="MFD1051361.1"/>
    </source>
</evidence>
<evidence type="ECO:0000256" key="4">
    <source>
        <dbReference type="ARBA" id="ARBA00023163"/>
    </source>
</evidence>
<organism evidence="6 7">
    <name type="scientific">Kibdelosporangium lantanae</name>
    <dbReference type="NCBI Taxonomy" id="1497396"/>
    <lineage>
        <taxon>Bacteria</taxon>
        <taxon>Bacillati</taxon>
        <taxon>Actinomycetota</taxon>
        <taxon>Actinomycetes</taxon>
        <taxon>Pseudonocardiales</taxon>
        <taxon>Pseudonocardiaceae</taxon>
        <taxon>Kibdelosporangium</taxon>
    </lineage>
</organism>
<feature type="domain" description="RNA polymerase sigma factor 70 region 4 type 2" evidence="5">
    <location>
        <begin position="20"/>
        <end position="53"/>
    </location>
</feature>
<dbReference type="Pfam" id="PF08281">
    <property type="entry name" value="Sigma70_r4_2"/>
    <property type="match status" value="1"/>
</dbReference>
<evidence type="ECO:0000256" key="1">
    <source>
        <dbReference type="ARBA" id="ARBA00010641"/>
    </source>
</evidence>
<dbReference type="InterPro" id="IPR013249">
    <property type="entry name" value="RNA_pol_sigma70_r4_t2"/>
</dbReference>
<dbReference type="InterPro" id="IPR013324">
    <property type="entry name" value="RNA_pol_sigma_r3/r4-like"/>
</dbReference>
<keyword evidence="4" id="KW-0804">Transcription</keyword>
<dbReference type="Gene3D" id="1.10.10.10">
    <property type="entry name" value="Winged helix-like DNA-binding domain superfamily/Winged helix DNA-binding domain"/>
    <property type="match status" value="1"/>
</dbReference>
<name>A0ABW3MLC6_9PSEU</name>
<proteinExistence type="inferred from homology"/>
<protein>
    <submittedName>
        <fullName evidence="6">Sigma factor-like helix-turn-helix DNA-binding protein</fullName>
    </submittedName>
</protein>
<keyword evidence="2" id="KW-0805">Transcription regulation</keyword>
<keyword evidence="7" id="KW-1185">Reference proteome</keyword>